<accession>A0ABV7RP07</accession>
<dbReference type="InterPro" id="IPR036563">
    <property type="entry name" value="MoaE_sf"/>
</dbReference>
<keyword evidence="5" id="KW-0501">Molybdenum cofactor biosynthesis</keyword>
<dbReference type="PANTHER" id="PTHR23404">
    <property type="entry name" value="MOLYBDOPTERIN SYNTHASE RELATED"/>
    <property type="match status" value="1"/>
</dbReference>
<dbReference type="SUPFAM" id="SSF54690">
    <property type="entry name" value="Molybdopterin synthase subunit MoaE"/>
    <property type="match status" value="1"/>
</dbReference>
<comment type="subunit">
    <text evidence="6">Heterotetramer of 2 MoaD subunits and 2 MoaE subunits. Also stable as homodimer. The enzyme changes between these two forms during catalysis.</text>
</comment>
<dbReference type="Gene3D" id="3.90.1170.40">
    <property type="entry name" value="Molybdopterin biosynthesis MoaE subunit"/>
    <property type="match status" value="1"/>
</dbReference>
<evidence type="ECO:0000256" key="7">
    <source>
        <dbReference type="ARBA" id="ARBA00029745"/>
    </source>
</evidence>
<evidence type="ECO:0000256" key="1">
    <source>
        <dbReference type="ARBA" id="ARBA00005046"/>
    </source>
</evidence>
<evidence type="ECO:0000313" key="13">
    <source>
        <dbReference type="Proteomes" id="UP001595740"/>
    </source>
</evidence>
<evidence type="ECO:0000256" key="11">
    <source>
        <dbReference type="ARBA" id="ARBA00049878"/>
    </source>
</evidence>
<dbReference type="Proteomes" id="UP001595740">
    <property type="component" value="Unassembled WGS sequence"/>
</dbReference>
<evidence type="ECO:0000256" key="8">
    <source>
        <dbReference type="ARBA" id="ARBA00030407"/>
    </source>
</evidence>
<name>A0ABV7RP07_9GAMM</name>
<evidence type="ECO:0000256" key="9">
    <source>
        <dbReference type="ARBA" id="ARBA00030781"/>
    </source>
</evidence>
<dbReference type="RefSeq" id="WP_386758964.1">
    <property type="nucleotide sequence ID" value="NZ_JBHRXK010000003.1"/>
</dbReference>
<proteinExistence type="inferred from homology"/>
<gene>
    <name evidence="12" type="ORF">ACFOLC_09370</name>
</gene>
<dbReference type="Pfam" id="PF02391">
    <property type="entry name" value="MoaE"/>
    <property type="match status" value="1"/>
</dbReference>
<reference evidence="13" key="1">
    <citation type="journal article" date="2019" name="Int. J. Syst. Evol. Microbiol.">
        <title>The Global Catalogue of Microorganisms (GCM) 10K type strain sequencing project: providing services to taxonomists for standard genome sequencing and annotation.</title>
        <authorList>
            <consortium name="The Broad Institute Genomics Platform"/>
            <consortium name="The Broad Institute Genome Sequencing Center for Infectious Disease"/>
            <person name="Wu L."/>
            <person name="Ma J."/>
        </authorList>
    </citation>
    <scope>NUCLEOTIDE SEQUENCE [LARGE SCALE GENOMIC DNA]</scope>
    <source>
        <strain evidence="13">KCTC 42875</strain>
    </source>
</reference>
<comment type="pathway">
    <text evidence="1">Cofactor biosynthesis; molybdopterin biosynthesis.</text>
</comment>
<organism evidence="12 13">
    <name type="scientific">Lysobacter cavernae</name>
    <dbReference type="NCBI Taxonomy" id="1685901"/>
    <lineage>
        <taxon>Bacteria</taxon>
        <taxon>Pseudomonadati</taxon>
        <taxon>Pseudomonadota</taxon>
        <taxon>Gammaproteobacteria</taxon>
        <taxon>Lysobacterales</taxon>
        <taxon>Lysobacteraceae</taxon>
        <taxon>Lysobacter</taxon>
    </lineage>
</organism>
<dbReference type="EC" id="2.8.1.12" evidence="3"/>
<evidence type="ECO:0000256" key="3">
    <source>
        <dbReference type="ARBA" id="ARBA00011950"/>
    </source>
</evidence>
<evidence type="ECO:0000256" key="6">
    <source>
        <dbReference type="ARBA" id="ARBA00026066"/>
    </source>
</evidence>
<comment type="catalytic activity">
    <reaction evidence="11">
        <text>2 [molybdopterin-synthase sulfur-carrier protein]-C-terminal-Gly-aminoethanethioate + cyclic pyranopterin phosphate + H2O = molybdopterin + 2 [molybdopterin-synthase sulfur-carrier protein]-C-terminal Gly-Gly + 2 H(+)</text>
        <dbReference type="Rhea" id="RHEA:26333"/>
        <dbReference type="Rhea" id="RHEA-COMP:12202"/>
        <dbReference type="Rhea" id="RHEA-COMP:19907"/>
        <dbReference type="ChEBI" id="CHEBI:15377"/>
        <dbReference type="ChEBI" id="CHEBI:15378"/>
        <dbReference type="ChEBI" id="CHEBI:58698"/>
        <dbReference type="ChEBI" id="CHEBI:59648"/>
        <dbReference type="ChEBI" id="CHEBI:90778"/>
        <dbReference type="ChEBI" id="CHEBI:232372"/>
        <dbReference type="EC" id="2.8.1.12"/>
    </reaction>
</comment>
<evidence type="ECO:0000256" key="5">
    <source>
        <dbReference type="ARBA" id="ARBA00023150"/>
    </source>
</evidence>
<sequence length="141" mass="15588">MKRFALADTPFDTATLRAQLLDERVGGYASFEGWVRNHNDGRDVRGLRYEAYAALAAVEGERVLAEAMAQFTILDARCVHRIGDLAIGELAVWVGVSAAHRDAAFAACRYIIDEVKARVPIWKHERYDDGDAGWLHPGTSG</sequence>
<evidence type="ECO:0000256" key="10">
    <source>
        <dbReference type="ARBA" id="ARBA00032474"/>
    </source>
</evidence>
<protein>
    <recommendedName>
        <fullName evidence="4">Molybdopterin synthase catalytic subunit</fullName>
        <ecNumber evidence="3">2.8.1.12</ecNumber>
    </recommendedName>
    <alternativeName>
        <fullName evidence="9">MPT synthase subunit 2</fullName>
    </alternativeName>
    <alternativeName>
        <fullName evidence="7">Molybdenum cofactor biosynthesis protein E</fullName>
    </alternativeName>
    <alternativeName>
        <fullName evidence="8">Molybdopterin-converting factor large subunit</fullName>
    </alternativeName>
    <alternativeName>
        <fullName evidence="10">Molybdopterin-converting factor subunit 2</fullName>
    </alternativeName>
</protein>
<comment type="caution">
    <text evidence="12">The sequence shown here is derived from an EMBL/GenBank/DDBJ whole genome shotgun (WGS) entry which is preliminary data.</text>
</comment>
<dbReference type="EMBL" id="JBHRXK010000003">
    <property type="protein sequence ID" value="MFC3551220.1"/>
    <property type="molecule type" value="Genomic_DNA"/>
</dbReference>
<evidence type="ECO:0000256" key="2">
    <source>
        <dbReference type="ARBA" id="ARBA00005426"/>
    </source>
</evidence>
<evidence type="ECO:0000313" key="12">
    <source>
        <dbReference type="EMBL" id="MFC3551220.1"/>
    </source>
</evidence>
<dbReference type="CDD" id="cd00756">
    <property type="entry name" value="MoaE"/>
    <property type="match status" value="1"/>
</dbReference>
<keyword evidence="13" id="KW-1185">Reference proteome</keyword>
<comment type="similarity">
    <text evidence="2">Belongs to the MoaE family.</text>
</comment>
<dbReference type="InterPro" id="IPR003448">
    <property type="entry name" value="Mopterin_biosynth_MoaE"/>
</dbReference>
<evidence type="ECO:0000256" key="4">
    <source>
        <dbReference type="ARBA" id="ARBA00013858"/>
    </source>
</evidence>